<dbReference type="Proteomes" id="UP001177670">
    <property type="component" value="Unassembled WGS sequence"/>
</dbReference>
<accession>A0AA40FRN9</accession>
<proteinExistence type="predicted"/>
<feature type="region of interest" description="Disordered" evidence="1">
    <location>
        <begin position="1"/>
        <end position="27"/>
    </location>
</feature>
<evidence type="ECO:0000256" key="1">
    <source>
        <dbReference type="SAM" id="MobiDB-lite"/>
    </source>
</evidence>
<sequence length="93" mass="11369">MMKQDIRKLRKTLEEGDQKGGRRKTGWWNKECREKEDKSEKEMKKLEQREVYTKARKESKELWKEHRRNNGTRYREIKKGSRRGGAGKEKEEE</sequence>
<organism evidence="2 3">
    <name type="scientific">Melipona bicolor</name>
    <dbReference type="NCBI Taxonomy" id="60889"/>
    <lineage>
        <taxon>Eukaryota</taxon>
        <taxon>Metazoa</taxon>
        <taxon>Ecdysozoa</taxon>
        <taxon>Arthropoda</taxon>
        <taxon>Hexapoda</taxon>
        <taxon>Insecta</taxon>
        <taxon>Pterygota</taxon>
        <taxon>Neoptera</taxon>
        <taxon>Endopterygota</taxon>
        <taxon>Hymenoptera</taxon>
        <taxon>Apocrita</taxon>
        <taxon>Aculeata</taxon>
        <taxon>Apoidea</taxon>
        <taxon>Anthophila</taxon>
        <taxon>Apidae</taxon>
        <taxon>Melipona</taxon>
    </lineage>
</organism>
<name>A0AA40FRN9_9HYME</name>
<feature type="compositionally biased region" description="Basic and acidic residues" evidence="1">
    <location>
        <begin position="1"/>
        <end position="20"/>
    </location>
</feature>
<dbReference type="AlphaFoldDB" id="A0AA40FRN9"/>
<keyword evidence="3" id="KW-1185">Reference proteome</keyword>
<evidence type="ECO:0000313" key="2">
    <source>
        <dbReference type="EMBL" id="KAK1124073.1"/>
    </source>
</evidence>
<dbReference type="EMBL" id="JAHYIQ010000019">
    <property type="protein sequence ID" value="KAK1124073.1"/>
    <property type="molecule type" value="Genomic_DNA"/>
</dbReference>
<gene>
    <name evidence="2" type="ORF">K0M31_007097</name>
</gene>
<feature type="region of interest" description="Disordered" evidence="1">
    <location>
        <begin position="58"/>
        <end position="93"/>
    </location>
</feature>
<reference evidence="2" key="1">
    <citation type="submission" date="2021-10" db="EMBL/GenBank/DDBJ databases">
        <title>Melipona bicolor Genome sequencing and assembly.</title>
        <authorList>
            <person name="Araujo N.S."/>
            <person name="Arias M.C."/>
        </authorList>
    </citation>
    <scope>NUCLEOTIDE SEQUENCE</scope>
    <source>
        <strain evidence="2">USP_2M_L1-L4_2017</strain>
        <tissue evidence="2">Whole body</tissue>
    </source>
</reference>
<comment type="caution">
    <text evidence="2">The sequence shown here is derived from an EMBL/GenBank/DDBJ whole genome shotgun (WGS) entry which is preliminary data.</text>
</comment>
<evidence type="ECO:0000313" key="3">
    <source>
        <dbReference type="Proteomes" id="UP001177670"/>
    </source>
</evidence>
<protein>
    <submittedName>
        <fullName evidence="2">Uncharacterized protein</fullName>
    </submittedName>
</protein>